<dbReference type="Pfam" id="PF00753">
    <property type="entry name" value="Lactamase_B"/>
    <property type="match status" value="1"/>
</dbReference>
<dbReference type="CDD" id="cd07721">
    <property type="entry name" value="yflN-like_MBL-fold"/>
    <property type="match status" value="1"/>
</dbReference>
<organism evidence="5 6">
    <name type="scientific">Paenibacillus roseus</name>
    <dbReference type="NCBI Taxonomy" id="2798579"/>
    <lineage>
        <taxon>Bacteria</taxon>
        <taxon>Bacillati</taxon>
        <taxon>Bacillota</taxon>
        <taxon>Bacilli</taxon>
        <taxon>Bacillales</taxon>
        <taxon>Paenibacillaceae</taxon>
        <taxon>Paenibacillus</taxon>
    </lineage>
</organism>
<dbReference type="PANTHER" id="PTHR42951:SF15">
    <property type="entry name" value="METALLO-BETA-LACTAMASE SUPERFAMILY PROTEIN"/>
    <property type="match status" value="1"/>
</dbReference>
<dbReference type="InterPro" id="IPR001279">
    <property type="entry name" value="Metallo-B-lactamas"/>
</dbReference>
<evidence type="ECO:0000256" key="2">
    <source>
        <dbReference type="ARBA" id="ARBA00034301"/>
    </source>
</evidence>
<evidence type="ECO:0000256" key="3">
    <source>
        <dbReference type="ARBA" id="ARBA00048505"/>
    </source>
</evidence>
<comment type="catalytic activity">
    <reaction evidence="1">
        <text>3',5'-cyclic CMP + H2O = CMP + H(+)</text>
        <dbReference type="Rhea" id="RHEA:72675"/>
        <dbReference type="ChEBI" id="CHEBI:15377"/>
        <dbReference type="ChEBI" id="CHEBI:15378"/>
        <dbReference type="ChEBI" id="CHEBI:58003"/>
        <dbReference type="ChEBI" id="CHEBI:60377"/>
    </reaction>
    <physiologicalReaction direction="left-to-right" evidence="1">
        <dbReference type="Rhea" id="RHEA:72676"/>
    </physiologicalReaction>
</comment>
<accession>A0A934MM29</accession>
<dbReference type="InterPro" id="IPR050855">
    <property type="entry name" value="NDM-1-like"/>
</dbReference>
<dbReference type="Proteomes" id="UP000640274">
    <property type="component" value="Unassembled WGS sequence"/>
</dbReference>
<dbReference type="Gene3D" id="3.60.15.10">
    <property type="entry name" value="Ribonuclease Z/Hydroxyacylglutathione hydrolase-like"/>
    <property type="match status" value="1"/>
</dbReference>
<dbReference type="SUPFAM" id="SSF56281">
    <property type="entry name" value="Metallo-hydrolase/oxidoreductase"/>
    <property type="match status" value="1"/>
</dbReference>
<dbReference type="PANTHER" id="PTHR42951">
    <property type="entry name" value="METALLO-BETA-LACTAMASE DOMAIN-CONTAINING"/>
    <property type="match status" value="1"/>
</dbReference>
<keyword evidence="6" id="KW-1185">Reference proteome</keyword>
<dbReference type="InterPro" id="IPR036866">
    <property type="entry name" value="RibonucZ/Hydroxyglut_hydro"/>
</dbReference>
<comment type="caution">
    <text evidence="5">The sequence shown here is derived from an EMBL/GenBank/DDBJ whole genome shotgun (WGS) entry which is preliminary data.</text>
</comment>
<evidence type="ECO:0000313" key="5">
    <source>
        <dbReference type="EMBL" id="MBJ6362860.1"/>
    </source>
</evidence>
<reference evidence="5" key="1">
    <citation type="submission" date="2020-12" db="EMBL/GenBank/DDBJ databases">
        <authorList>
            <person name="Huq M.A."/>
        </authorList>
    </citation>
    <scope>NUCLEOTIDE SEQUENCE</scope>
    <source>
        <strain evidence="5">MAHUQ-46</strain>
    </source>
</reference>
<dbReference type="SMART" id="SM00849">
    <property type="entry name" value="Lactamase_B"/>
    <property type="match status" value="1"/>
</dbReference>
<name>A0A934MM29_9BACL</name>
<proteinExistence type="predicted"/>
<comment type="catalytic activity">
    <reaction evidence="3">
        <text>3',5'-cyclic UMP + H2O = UMP + H(+)</text>
        <dbReference type="Rhea" id="RHEA:70575"/>
        <dbReference type="ChEBI" id="CHEBI:15377"/>
        <dbReference type="ChEBI" id="CHEBI:15378"/>
        <dbReference type="ChEBI" id="CHEBI:57865"/>
        <dbReference type="ChEBI" id="CHEBI:184387"/>
    </reaction>
    <physiologicalReaction direction="left-to-right" evidence="3">
        <dbReference type="Rhea" id="RHEA:70576"/>
    </physiologicalReaction>
</comment>
<dbReference type="EMBL" id="JAELUP010000097">
    <property type="protein sequence ID" value="MBJ6362860.1"/>
    <property type="molecule type" value="Genomic_DNA"/>
</dbReference>
<gene>
    <name evidence="5" type="ORF">JFN88_16705</name>
</gene>
<evidence type="ECO:0000256" key="1">
    <source>
        <dbReference type="ARBA" id="ARBA00034221"/>
    </source>
</evidence>
<comment type="function">
    <text evidence="2">Counteracts the endogenous Pycsar antiviral defense system. Phosphodiesterase that enables metal-dependent hydrolysis of host cyclic nucleotide Pycsar defense signals such as cCMP and cUMP.</text>
</comment>
<feature type="domain" description="Metallo-beta-lactamase" evidence="4">
    <location>
        <begin position="22"/>
        <end position="223"/>
    </location>
</feature>
<evidence type="ECO:0000313" key="6">
    <source>
        <dbReference type="Proteomes" id="UP000640274"/>
    </source>
</evidence>
<protein>
    <submittedName>
        <fullName evidence="5">MBL fold metallo-hydrolase</fullName>
    </submittedName>
</protein>
<sequence>MKINEHLEVLELKASIGGKESVLNPVVIRDGNSYILVDTGTPGSHGPITELLTQAGIDPSESHSIILTHQDIDHIGSLPQFKGEGVDVYAYKVEQPYIDGLTPLAKYTEERIEELLAPLPQDLAAAFRDTFSGEVKNVTRLLEDGERLPFGGGLTVIHTPGHTAGHICLYHEPSKTLIAGDALMNVAGKLQAPPPAYNTNTEEAIESIRKLQAYPIERLICYHGGIFEGDVHEAIEELTGSLQS</sequence>
<dbReference type="AlphaFoldDB" id="A0A934MM29"/>
<evidence type="ECO:0000259" key="4">
    <source>
        <dbReference type="SMART" id="SM00849"/>
    </source>
</evidence>